<evidence type="ECO:0000313" key="2">
    <source>
        <dbReference type="EnsemblPlants" id="OGLUM07G22790.1"/>
    </source>
</evidence>
<feature type="region of interest" description="Disordered" evidence="1">
    <location>
        <begin position="283"/>
        <end position="304"/>
    </location>
</feature>
<organism evidence="2">
    <name type="scientific">Oryza glumipatula</name>
    <dbReference type="NCBI Taxonomy" id="40148"/>
    <lineage>
        <taxon>Eukaryota</taxon>
        <taxon>Viridiplantae</taxon>
        <taxon>Streptophyta</taxon>
        <taxon>Embryophyta</taxon>
        <taxon>Tracheophyta</taxon>
        <taxon>Spermatophyta</taxon>
        <taxon>Magnoliopsida</taxon>
        <taxon>Liliopsida</taxon>
        <taxon>Poales</taxon>
        <taxon>Poaceae</taxon>
        <taxon>BOP clade</taxon>
        <taxon>Oryzoideae</taxon>
        <taxon>Oryzeae</taxon>
        <taxon>Oryzinae</taxon>
        <taxon>Oryza</taxon>
    </lineage>
</organism>
<dbReference type="HOGENOM" id="CLU_059657_0_0_1"/>
<name>A0A0E0AMX8_9ORYZ</name>
<dbReference type="STRING" id="40148.A0A0E0AMX8"/>
<proteinExistence type="predicted"/>
<protein>
    <submittedName>
        <fullName evidence="2">Uncharacterized protein</fullName>
    </submittedName>
</protein>
<reference evidence="2" key="1">
    <citation type="submission" date="2015-04" db="UniProtKB">
        <authorList>
            <consortium name="EnsemblPlants"/>
        </authorList>
    </citation>
    <scope>IDENTIFICATION</scope>
</reference>
<accession>A0A0E0AMX8</accession>
<reference evidence="2" key="2">
    <citation type="submission" date="2018-05" db="EMBL/GenBank/DDBJ databases">
        <title>OgluRS3 (Oryza glumaepatula Reference Sequence Version 3).</title>
        <authorList>
            <person name="Zhang J."/>
            <person name="Kudrna D."/>
            <person name="Lee S."/>
            <person name="Talag J."/>
            <person name="Welchert J."/>
            <person name="Wing R.A."/>
        </authorList>
    </citation>
    <scope>NUCLEOTIDE SEQUENCE [LARGE SCALE GENOMIC DNA]</scope>
</reference>
<sequence>MNGDETLGVAAANNAHAPRASATGEGTVAMAAGVITLVPPTWTTSPILSTPSHTWQRSLCLPASRSFTPRTQEILASPLTSTGDQLLRLALVTDKAMAAPPPTAMEDLAIRSSTGIEAWFSGTAWKPVPVAHVFGRIREALPATPAVETPTTCQQIEEALMRLELAAAAARTPGDDTLLPQPMSPAPLAASLPRRLEDLASDAAADKILPAPLPGALLPQEMTLMPATPPPSALEPGSLPERASSPCAIAGLFTSPPPAIIALPPRSTLPCLRPVVLTRKVKLRPRQHSQATRRSERLAKQPARPTMERCQRVLFRRLGILHDEEDASVERVLSQYMAMFDGPLPPHAVATLTAIFGLDDDDECAMDAALLPLVGEGITDVADEVEETLA</sequence>
<dbReference type="Proteomes" id="UP000026961">
    <property type="component" value="Chromosome 7"/>
</dbReference>
<dbReference type="EnsemblPlants" id="OGLUM07G22790.1">
    <property type="protein sequence ID" value="OGLUM07G22790.1"/>
    <property type="gene ID" value="OGLUM07G22790"/>
</dbReference>
<evidence type="ECO:0000256" key="1">
    <source>
        <dbReference type="SAM" id="MobiDB-lite"/>
    </source>
</evidence>
<keyword evidence="3" id="KW-1185">Reference proteome</keyword>
<dbReference type="Gramene" id="OGLUM07G22790.1">
    <property type="protein sequence ID" value="OGLUM07G22790.1"/>
    <property type="gene ID" value="OGLUM07G22790"/>
</dbReference>
<dbReference type="AlphaFoldDB" id="A0A0E0AMX8"/>
<evidence type="ECO:0000313" key="3">
    <source>
        <dbReference type="Proteomes" id="UP000026961"/>
    </source>
</evidence>